<dbReference type="InterPro" id="IPR028081">
    <property type="entry name" value="Leu-bd"/>
</dbReference>
<dbReference type="RefSeq" id="WP_011801594.1">
    <property type="nucleotide sequence ID" value="NC_008781.1"/>
</dbReference>
<evidence type="ECO:0000256" key="2">
    <source>
        <dbReference type="ARBA" id="ARBA00022729"/>
    </source>
</evidence>
<evidence type="ECO:0000259" key="3">
    <source>
        <dbReference type="Pfam" id="PF13458"/>
    </source>
</evidence>
<dbReference type="Gene3D" id="3.40.50.2300">
    <property type="match status" value="2"/>
</dbReference>
<dbReference type="PROSITE" id="PS51318">
    <property type="entry name" value="TAT"/>
    <property type="match status" value="1"/>
</dbReference>
<reference evidence="5" key="1">
    <citation type="journal article" date="2009" name="Environ. Microbiol.">
        <title>The genome of Polaromonas naphthalenivorans strain CJ2, isolated from coal tar-contaminated sediment, reveals physiological and metabolic versatility and evolution through extensive horizontal gene transfer.</title>
        <authorList>
            <person name="Yagi J.M."/>
            <person name="Sims D."/>
            <person name="Brettin T."/>
            <person name="Bruce D."/>
            <person name="Madsen E.L."/>
        </authorList>
    </citation>
    <scope>NUCLEOTIDE SEQUENCE [LARGE SCALE GENOMIC DNA]</scope>
    <source>
        <strain evidence="5">CJ2</strain>
    </source>
</reference>
<dbReference type="EMBL" id="CP000529">
    <property type="protein sequence ID" value="ABM37516.1"/>
    <property type="molecule type" value="Genomic_DNA"/>
</dbReference>
<accession>A1VPD8</accession>
<organism evidence="4 5">
    <name type="scientific">Polaromonas naphthalenivorans (strain CJ2)</name>
    <dbReference type="NCBI Taxonomy" id="365044"/>
    <lineage>
        <taxon>Bacteria</taxon>
        <taxon>Pseudomonadati</taxon>
        <taxon>Pseudomonadota</taxon>
        <taxon>Betaproteobacteria</taxon>
        <taxon>Burkholderiales</taxon>
        <taxon>Comamonadaceae</taxon>
        <taxon>Polaromonas</taxon>
    </lineage>
</organism>
<dbReference type="InterPro" id="IPR006311">
    <property type="entry name" value="TAT_signal"/>
</dbReference>
<evidence type="ECO:0000256" key="1">
    <source>
        <dbReference type="ARBA" id="ARBA00010062"/>
    </source>
</evidence>
<keyword evidence="5" id="KW-1185">Reference proteome</keyword>
<dbReference type="HOGENOM" id="CLU_027128_7_2_4"/>
<protein>
    <submittedName>
        <fullName evidence="4">Amino acid/amide ABC transporter substrate-binding protein, HAAT family</fullName>
    </submittedName>
</protein>
<dbReference type="AlphaFoldDB" id="A1VPD8"/>
<feature type="domain" description="Leucine-binding protein" evidence="3">
    <location>
        <begin position="44"/>
        <end position="365"/>
    </location>
</feature>
<sequence>MLPAPSPLNRRHWLRRAGLLTAGAAATTAGWAQPGKPAASSRSLTVAQLVDFSEAQQDVSKDFLIGSRAAWQDINARGGIRGRPVAHLALETDGTAASVRSALNEAMNNPSCLVLSGSVGDPLASQVAALSRQDGLNIAHAAPWLQNSSLEVDSKTFPIFAARQEQIAHALKNLSVMGVKVLGAVYASAREHAAYHLEVERIAAGMQLQLQSFQGTGDVRLLGQKLTTGTPSVLLFVGGTPELAQFTQGLEKQARQRYIVALADVNLQTLLQMGAARNTPIIATQPVPMVSAALPVVRQYRETLARLFDEPPTPLSLAGFIAARYTFEVLGGIDAPLSRQSVLAGFQQRTSLNLGGFHIAFDARHRSGTYVTQSMMTLDGRLIG</sequence>
<dbReference type="Proteomes" id="UP000000644">
    <property type="component" value="Chromosome"/>
</dbReference>
<name>A1VPD8_POLNA</name>
<dbReference type="PANTHER" id="PTHR47235:SF1">
    <property type="entry name" value="BLR6548 PROTEIN"/>
    <property type="match status" value="1"/>
</dbReference>
<proteinExistence type="inferred from homology"/>
<comment type="similarity">
    <text evidence="1">Belongs to the leucine-binding protein family.</text>
</comment>
<dbReference type="SUPFAM" id="SSF53822">
    <property type="entry name" value="Periplasmic binding protein-like I"/>
    <property type="match status" value="1"/>
</dbReference>
<dbReference type="KEGG" id="pna:Pnap_2208"/>
<dbReference type="InterPro" id="IPR028082">
    <property type="entry name" value="Peripla_BP_I"/>
</dbReference>
<evidence type="ECO:0000313" key="5">
    <source>
        <dbReference type="Proteomes" id="UP000000644"/>
    </source>
</evidence>
<dbReference type="PANTHER" id="PTHR47235">
    <property type="entry name" value="BLR6548 PROTEIN"/>
    <property type="match status" value="1"/>
</dbReference>
<dbReference type="Pfam" id="PF13458">
    <property type="entry name" value="Peripla_BP_6"/>
    <property type="match status" value="1"/>
</dbReference>
<keyword evidence="2" id="KW-0732">Signal</keyword>
<dbReference type="eggNOG" id="COG0683">
    <property type="taxonomic scope" value="Bacteria"/>
</dbReference>
<evidence type="ECO:0000313" key="4">
    <source>
        <dbReference type="EMBL" id="ABM37516.1"/>
    </source>
</evidence>
<dbReference type="STRING" id="365044.Pnap_2208"/>
<gene>
    <name evidence="4" type="ordered locus">Pnap_2208</name>
</gene>